<accession>A0A8S5R638</accession>
<name>A0A8S5R638_9CAUD</name>
<sequence length="203" mass="24772">MFIDNRPNKLRMTHEQFRQYLLDHYLDEDNNKIPERKLVCTQEFMEDTGLYKIDSRTKFKTPVSMGTMAYWKKILNLKDYDIYKYHRDVTKRITIDYEEWTISKIRNKKPKKLKKGILKDTIIYTPELEKEKLIRECSFPKHFINYSLERLRKLAFELWEDMGLDPVQELAKAQKDITTYQKIKEIYKKSAEKKSKKRKKKEE</sequence>
<reference evidence="1" key="1">
    <citation type="journal article" date="2021" name="Proc. Natl. Acad. Sci. U.S.A.">
        <title>A Catalog of Tens of Thousands of Viruses from Human Metagenomes Reveals Hidden Associations with Chronic Diseases.</title>
        <authorList>
            <person name="Tisza M.J."/>
            <person name="Buck C.B."/>
        </authorList>
    </citation>
    <scope>NUCLEOTIDE SEQUENCE</scope>
    <source>
        <strain evidence="1">CtaCq7</strain>
    </source>
</reference>
<proteinExistence type="predicted"/>
<evidence type="ECO:0000313" key="1">
    <source>
        <dbReference type="EMBL" id="DAE26602.1"/>
    </source>
</evidence>
<dbReference type="EMBL" id="BK015821">
    <property type="protein sequence ID" value="DAE26602.1"/>
    <property type="molecule type" value="Genomic_DNA"/>
</dbReference>
<organism evidence="1">
    <name type="scientific">Ackermannviridae sp. ctaCq7</name>
    <dbReference type="NCBI Taxonomy" id="2827294"/>
    <lineage>
        <taxon>Viruses</taxon>
        <taxon>Duplodnaviria</taxon>
        <taxon>Heunggongvirae</taxon>
        <taxon>Uroviricota</taxon>
        <taxon>Caudoviricetes</taxon>
        <taxon>Pantevenvirales</taxon>
        <taxon>Ackermannviridae</taxon>
    </lineage>
</organism>
<protein>
    <submittedName>
        <fullName evidence="1">Uncharacterized protein</fullName>
    </submittedName>
</protein>